<gene>
    <name evidence="2" type="ORF">GALMADRAFT_157365</name>
</gene>
<dbReference type="EMBL" id="KL142382">
    <property type="protein sequence ID" value="KDR74790.1"/>
    <property type="molecule type" value="Genomic_DNA"/>
</dbReference>
<feature type="compositionally biased region" description="Basic and acidic residues" evidence="1">
    <location>
        <begin position="342"/>
        <end position="357"/>
    </location>
</feature>
<feature type="compositionally biased region" description="Polar residues" evidence="1">
    <location>
        <begin position="1"/>
        <end position="19"/>
    </location>
</feature>
<organism evidence="2 3">
    <name type="scientific">Galerina marginata (strain CBS 339.88)</name>
    <dbReference type="NCBI Taxonomy" id="685588"/>
    <lineage>
        <taxon>Eukaryota</taxon>
        <taxon>Fungi</taxon>
        <taxon>Dikarya</taxon>
        <taxon>Basidiomycota</taxon>
        <taxon>Agaricomycotina</taxon>
        <taxon>Agaricomycetes</taxon>
        <taxon>Agaricomycetidae</taxon>
        <taxon>Agaricales</taxon>
        <taxon>Agaricineae</taxon>
        <taxon>Strophariaceae</taxon>
        <taxon>Galerina</taxon>
    </lineage>
</organism>
<protein>
    <submittedName>
        <fullName evidence="2">Uncharacterized protein</fullName>
    </submittedName>
</protein>
<evidence type="ECO:0000256" key="1">
    <source>
        <dbReference type="SAM" id="MobiDB-lite"/>
    </source>
</evidence>
<feature type="region of interest" description="Disordered" evidence="1">
    <location>
        <begin position="1"/>
        <end position="59"/>
    </location>
</feature>
<evidence type="ECO:0000313" key="2">
    <source>
        <dbReference type="EMBL" id="KDR74790.1"/>
    </source>
</evidence>
<sequence length="459" mass="52696">MSQQQSTALTVHRTTTSSLGRRPGSPLQGQPRLQRARGATPPDPRRPPKTTPYHLRKADIPEGASGFKAALELHLRILLGAMTNTSVPEEPDLHTIRSFEQRYTSAEEVERLLRGATEHYANADARVFEAIRQLRLRAASLHGSQIAVSIGRVPEDELRRIFSTVHSFGLPEWRPDLIGGTPTSIYNGALESIALWTFEKAMGKLAYRHLQPNLSFLRDSTLLQRLYNNFIWSYMKNLALRERKEAGSVGRDLERNKVYKERSERGARRLKQLQANGFNDRIQRLVEEPECHSDSERKDDGPGFWIMFKKARNPHITNFFRWIDDRQLQVPLVRGQRAGARQAERRDRHPNNKETEISQRVPTNVPLDWFPHDYFNSLPVDFRARFHKAPIALPLASDIPAGLDPAAADWKTMPEAEFMEKYGKKVRDMYNLPTREELRNVYGDDYVLEDDQMDNGNGQ</sequence>
<evidence type="ECO:0000313" key="3">
    <source>
        <dbReference type="Proteomes" id="UP000027222"/>
    </source>
</evidence>
<dbReference type="OrthoDB" id="3045408at2759"/>
<dbReference type="AlphaFoldDB" id="A0A067SV23"/>
<dbReference type="Proteomes" id="UP000027222">
    <property type="component" value="Unassembled WGS sequence"/>
</dbReference>
<reference evidence="3" key="1">
    <citation type="journal article" date="2014" name="Proc. Natl. Acad. Sci. U.S.A.">
        <title>Extensive sampling of basidiomycete genomes demonstrates inadequacy of the white-rot/brown-rot paradigm for wood decay fungi.</title>
        <authorList>
            <person name="Riley R."/>
            <person name="Salamov A.A."/>
            <person name="Brown D.W."/>
            <person name="Nagy L.G."/>
            <person name="Floudas D."/>
            <person name="Held B.W."/>
            <person name="Levasseur A."/>
            <person name="Lombard V."/>
            <person name="Morin E."/>
            <person name="Otillar R."/>
            <person name="Lindquist E.A."/>
            <person name="Sun H."/>
            <person name="LaButti K.M."/>
            <person name="Schmutz J."/>
            <person name="Jabbour D."/>
            <person name="Luo H."/>
            <person name="Baker S.E."/>
            <person name="Pisabarro A.G."/>
            <person name="Walton J.D."/>
            <person name="Blanchette R.A."/>
            <person name="Henrissat B."/>
            <person name="Martin F."/>
            <person name="Cullen D."/>
            <person name="Hibbett D.S."/>
            <person name="Grigoriev I.V."/>
        </authorList>
    </citation>
    <scope>NUCLEOTIDE SEQUENCE [LARGE SCALE GENOMIC DNA]</scope>
    <source>
        <strain evidence="3">CBS 339.88</strain>
    </source>
</reference>
<name>A0A067SV23_GALM3</name>
<accession>A0A067SV23</accession>
<dbReference type="HOGENOM" id="CLU_595871_0_0_1"/>
<feature type="region of interest" description="Disordered" evidence="1">
    <location>
        <begin position="336"/>
        <end position="358"/>
    </location>
</feature>
<proteinExistence type="predicted"/>
<dbReference type="STRING" id="685588.A0A067SV23"/>
<keyword evidence="3" id="KW-1185">Reference proteome</keyword>